<dbReference type="InterPro" id="IPR019490">
    <property type="entry name" value="Glu6P/Mann6P_isomerase_C"/>
</dbReference>
<dbReference type="GO" id="GO:0005975">
    <property type="term" value="P:carbohydrate metabolic process"/>
    <property type="evidence" value="ECO:0007669"/>
    <property type="project" value="InterPro"/>
</dbReference>
<dbReference type="EMBL" id="DPBP01000040">
    <property type="protein sequence ID" value="HCE18185.1"/>
    <property type="molecule type" value="Genomic_DNA"/>
</dbReference>
<evidence type="ECO:0000313" key="4">
    <source>
        <dbReference type="EMBL" id="HCE18185.1"/>
    </source>
</evidence>
<dbReference type="GO" id="GO:0004476">
    <property type="term" value="F:mannose-6-phosphate isomerase activity"/>
    <property type="evidence" value="ECO:0007669"/>
    <property type="project" value="InterPro"/>
</dbReference>
<dbReference type="CDD" id="cd05017">
    <property type="entry name" value="SIS_PGI_PMI_1"/>
    <property type="match status" value="1"/>
</dbReference>
<dbReference type="NCBIfam" id="NF006426">
    <property type="entry name" value="PRK08674.1-6"/>
    <property type="match status" value="1"/>
</dbReference>
<keyword evidence="2 4" id="KW-0413">Isomerase</keyword>
<proteinExistence type="inferred from homology"/>
<name>A0A3D1JIY6_9CHLR</name>
<comment type="similarity">
    <text evidence="1">Belongs to the PGI/PMI family.</text>
</comment>
<evidence type="ECO:0000313" key="5">
    <source>
        <dbReference type="Proteomes" id="UP000264141"/>
    </source>
</evidence>
<dbReference type="InterPro" id="IPR046348">
    <property type="entry name" value="SIS_dom_sf"/>
</dbReference>
<organism evidence="4 5">
    <name type="scientific">Anaerolinea thermolimosa</name>
    <dbReference type="NCBI Taxonomy" id="229919"/>
    <lineage>
        <taxon>Bacteria</taxon>
        <taxon>Bacillati</taxon>
        <taxon>Chloroflexota</taxon>
        <taxon>Anaerolineae</taxon>
        <taxon>Anaerolineales</taxon>
        <taxon>Anaerolineaceae</taxon>
        <taxon>Anaerolinea</taxon>
    </lineage>
</organism>
<reference evidence="4 5" key="1">
    <citation type="journal article" date="2018" name="Nat. Biotechnol.">
        <title>A standardized bacterial taxonomy based on genome phylogeny substantially revises the tree of life.</title>
        <authorList>
            <person name="Parks D.H."/>
            <person name="Chuvochina M."/>
            <person name="Waite D.W."/>
            <person name="Rinke C."/>
            <person name="Skarshewski A."/>
            <person name="Chaumeil P.A."/>
            <person name="Hugenholtz P."/>
        </authorList>
    </citation>
    <scope>NUCLEOTIDE SEQUENCE [LARGE SCALE GENOMIC DNA]</scope>
    <source>
        <strain evidence="4">UBA8781</strain>
    </source>
</reference>
<evidence type="ECO:0000259" key="3">
    <source>
        <dbReference type="PROSITE" id="PS51464"/>
    </source>
</evidence>
<dbReference type="SUPFAM" id="SSF53697">
    <property type="entry name" value="SIS domain"/>
    <property type="match status" value="1"/>
</dbReference>
<evidence type="ECO:0000256" key="1">
    <source>
        <dbReference type="ARBA" id="ARBA00010523"/>
    </source>
</evidence>
<accession>A0A3D1JIY6</accession>
<dbReference type="OrthoDB" id="9771734at2"/>
<dbReference type="Gene3D" id="3.40.50.10490">
    <property type="entry name" value="Glucose-6-phosphate isomerase like protein, domain 1"/>
    <property type="match status" value="2"/>
</dbReference>
<dbReference type="STRING" id="229919.GCA_001050195_00674"/>
<dbReference type="InterPro" id="IPR001347">
    <property type="entry name" value="SIS_dom"/>
</dbReference>
<dbReference type="PROSITE" id="PS51464">
    <property type="entry name" value="SIS"/>
    <property type="match status" value="1"/>
</dbReference>
<gene>
    <name evidence="4" type="ORF">DEQ80_10030</name>
</gene>
<dbReference type="CDD" id="cd05637">
    <property type="entry name" value="SIS_PGI_PMI_2"/>
    <property type="match status" value="1"/>
</dbReference>
<dbReference type="Proteomes" id="UP000264141">
    <property type="component" value="Unassembled WGS sequence"/>
</dbReference>
<dbReference type="GO" id="GO:0097367">
    <property type="term" value="F:carbohydrate derivative binding"/>
    <property type="evidence" value="ECO:0007669"/>
    <property type="project" value="InterPro"/>
</dbReference>
<dbReference type="GO" id="GO:1901135">
    <property type="term" value="P:carbohydrate derivative metabolic process"/>
    <property type="evidence" value="ECO:0007669"/>
    <property type="project" value="InterPro"/>
</dbReference>
<evidence type="ECO:0000256" key="2">
    <source>
        <dbReference type="ARBA" id="ARBA00023235"/>
    </source>
</evidence>
<dbReference type="AlphaFoldDB" id="A0A3D1JIY6"/>
<dbReference type="InterPro" id="IPR035484">
    <property type="entry name" value="SIS_PGI/PMI_1"/>
</dbReference>
<comment type="caution">
    <text evidence="4">The sequence shown here is derived from an EMBL/GenBank/DDBJ whole genome shotgun (WGS) entry which is preliminary data.</text>
</comment>
<dbReference type="Pfam" id="PF10432">
    <property type="entry name" value="bact-PGI_C"/>
    <property type="match status" value="1"/>
</dbReference>
<feature type="domain" description="SIS" evidence="3">
    <location>
        <begin position="47"/>
        <end position="190"/>
    </location>
</feature>
<sequence length="361" mass="39882">MYHPLEEFIMNLDDLALFRSLDSQDMIGQIDHLPDQLAAAYQMGLQMPLPLQRNLRYVVVSGMGGSAIGADLVSAAVAGQCKVPVMVHRDYGLPAFARGSETCVVASSHSGNTEETLSSFEAGLARGCQVLAICTGGKLAEEARKNHVPLWTFDHHHAPRTAVGYSFGLLLAALFRLGLIEDPARDLDEALHAMRNLQTNLRPDVPTVHNPAKRMAGQLVGRWVTVLSADFLAPVARRWKGQINELAKAWAQFEYLPEADHNTLAGTENPPEMLRMMMALFLRAPAMQPRNLARLELTRQMFLEQGINTDFIEGRGSGLLAQMWTTLLFGDYTAYYLSMAYGIDPTPIDLLDAFKAEMARV</sequence>
<dbReference type="GO" id="GO:0004347">
    <property type="term" value="F:glucose-6-phosphate isomerase activity"/>
    <property type="evidence" value="ECO:0007669"/>
    <property type="project" value="InterPro"/>
</dbReference>
<protein>
    <submittedName>
        <fullName evidence="4">Bifunctional phosphoglucose/phosphomannose isomerase</fullName>
    </submittedName>
</protein>